<evidence type="ECO:0000256" key="2">
    <source>
        <dbReference type="ARBA" id="ARBA00022448"/>
    </source>
</evidence>
<dbReference type="CDD" id="cd06261">
    <property type="entry name" value="TM_PBP2"/>
    <property type="match status" value="1"/>
</dbReference>
<evidence type="ECO:0000259" key="8">
    <source>
        <dbReference type="PROSITE" id="PS50928"/>
    </source>
</evidence>
<evidence type="ECO:0000256" key="1">
    <source>
        <dbReference type="ARBA" id="ARBA00004651"/>
    </source>
</evidence>
<keyword evidence="5 7" id="KW-1133">Transmembrane helix</keyword>
<proteinExistence type="predicted"/>
<dbReference type="PANTHER" id="PTHR43744:SF12">
    <property type="entry name" value="ABC TRANSPORTER PERMEASE PROTEIN MG189-RELATED"/>
    <property type="match status" value="1"/>
</dbReference>
<keyword evidence="2" id="KW-0813">Transport</keyword>
<name>A0A0F8W9H9_9ZZZZ</name>
<keyword evidence="6 7" id="KW-0472">Membrane</keyword>
<evidence type="ECO:0000256" key="5">
    <source>
        <dbReference type="ARBA" id="ARBA00022989"/>
    </source>
</evidence>
<evidence type="ECO:0000256" key="7">
    <source>
        <dbReference type="SAM" id="Phobius"/>
    </source>
</evidence>
<dbReference type="PROSITE" id="PS50928">
    <property type="entry name" value="ABC_TM1"/>
    <property type="match status" value="1"/>
</dbReference>
<comment type="subcellular location">
    <subcellularLocation>
        <location evidence="1">Cell membrane</location>
        <topology evidence="1">Multi-pass membrane protein</topology>
    </subcellularLocation>
</comment>
<feature type="transmembrane region" description="Helical" evidence="7">
    <location>
        <begin position="214"/>
        <end position="235"/>
    </location>
</feature>
<dbReference type="GO" id="GO:0005886">
    <property type="term" value="C:plasma membrane"/>
    <property type="evidence" value="ECO:0007669"/>
    <property type="project" value="UniProtKB-SubCell"/>
</dbReference>
<comment type="caution">
    <text evidence="9">The sequence shown here is derived from an EMBL/GenBank/DDBJ whole genome shotgun (WGS) entry which is preliminary data.</text>
</comment>
<reference evidence="9" key="1">
    <citation type="journal article" date="2015" name="Nature">
        <title>Complex archaea that bridge the gap between prokaryotes and eukaryotes.</title>
        <authorList>
            <person name="Spang A."/>
            <person name="Saw J.H."/>
            <person name="Jorgensen S.L."/>
            <person name="Zaremba-Niedzwiedzka K."/>
            <person name="Martijn J."/>
            <person name="Lind A.E."/>
            <person name="van Eijk R."/>
            <person name="Schleper C."/>
            <person name="Guy L."/>
            <person name="Ettema T.J."/>
        </authorList>
    </citation>
    <scope>NUCLEOTIDE SEQUENCE</scope>
</reference>
<keyword evidence="3" id="KW-1003">Cell membrane</keyword>
<dbReference type="InterPro" id="IPR035906">
    <property type="entry name" value="MetI-like_sf"/>
</dbReference>
<dbReference type="InterPro" id="IPR000515">
    <property type="entry name" value="MetI-like"/>
</dbReference>
<keyword evidence="4 7" id="KW-0812">Transmembrane</keyword>
<dbReference type="Pfam" id="PF00528">
    <property type="entry name" value="BPD_transp_1"/>
    <property type="match status" value="1"/>
</dbReference>
<gene>
    <name evidence="9" type="ORF">LCGC14_3095010</name>
</gene>
<evidence type="ECO:0000313" key="9">
    <source>
        <dbReference type="EMBL" id="KKK53417.1"/>
    </source>
</evidence>
<feature type="domain" description="ABC transmembrane type-1" evidence="8">
    <location>
        <begin position="40"/>
        <end position="235"/>
    </location>
</feature>
<feature type="transmembrane region" description="Helical" evidence="7">
    <location>
        <begin position="75"/>
        <end position="99"/>
    </location>
</feature>
<feature type="transmembrane region" description="Helical" evidence="7">
    <location>
        <begin position="39"/>
        <end position="63"/>
    </location>
</feature>
<dbReference type="GO" id="GO:0055085">
    <property type="term" value="P:transmembrane transport"/>
    <property type="evidence" value="ECO:0007669"/>
    <property type="project" value="InterPro"/>
</dbReference>
<dbReference type="PANTHER" id="PTHR43744">
    <property type="entry name" value="ABC TRANSPORTER PERMEASE PROTEIN MG189-RELATED-RELATED"/>
    <property type="match status" value="1"/>
</dbReference>
<organism evidence="9">
    <name type="scientific">marine sediment metagenome</name>
    <dbReference type="NCBI Taxonomy" id="412755"/>
    <lineage>
        <taxon>unclassified sequences</taxon>
        <taxon>metagenomes</taxon>
        <taxon>ecological metagenomes</taxon>
    </lineage>
</organism>
<evidence type="ECO:0000256" key="3">
    <source>
        <dbReference type="ARBA" id="ARBA00022475"/>
    </source>
</evidence>
<protein>
    <recommendedName>
        <fullName evidence="8">ABC transmembrane type-1 domain-containing protein</fullName>
    </recommendedName>
</protein>
<dbReference type="SUPFAM" id="SSF161098">
    <property type="entry name" value="MetI-like"/>
    <property type="match status" value="1"/>
</dbReference>
<feature type="transmembrane region" description="Helical" evidence="7">
    <location>
        <begin position="105"/>
        <end position="125"/>
    </location>
</feature>
<accession>A0A0F8W9H9</accession>
<sequence>IGSFTYLQGFLIKPPSLFLRNPTIQNYEIVLSGSPVVRWFGNTVLIGASTVVLSLGTIILAGYCFSRYPGRAVNFVYVLFLLTVMVPRNVLIIPLFMIFRALGLSGTRVAVVLPSVFYPVGLFIYKNYLDKISTAYDDCAKIDGASEWCIISRVIVPLSRPALAAVGTFVLMGSLREFLWQFLVLQRESRRTLIVGLMHNVYQMSNMLNYINPIGTKMAAGVIIFIPLLLIYVVLHRYFLEGIAAGGIKE</sequence>
<dbReference type="EMBL" id="LAZR01066517">
    <property type="protein sequence ID" value="KKK53417.1"/>
    <property type="molecule type" value="Genomic_DNA"/>
</dbReference>
<dbReference type="AlphaFoldDB" id="A0A0F8W9H9"/>
<dbReference type="Gene3D" id="1.10.3720.10">
    <property type="entry name" value="MetI-like"/>
    <property type="match status" value="1"/>
</dbReference>
<evidence type="ECO:0000256" key="6">
    <source>
        <dbReference type="ARBA" id="ARBA00023136"/>
    </source>
</evidence>
<evidence type="ECO:0000256" key="4">
    <source>
        <dbReference type="ARBA" id="ARBA00022692"/>
    </source>
</evidence>
<feature type="non-terminal residue" evidence="9">
    <location>
        <position position="1"/>
    </location>
</feature>